<dbReference type="EC" id="2.7.13.3" evidence="2"/>
<evidence type="ECO:0000256" key="4">
    <source>
        <dbReference type="ARBA" id="ARBA00022679"/>
    </source>
</evidence>
<dbReference type="Gene3D" id="3.30.450.20">
    <property type="entry name" value="PAS domain"/>
    <property type="match status" value="1"/>
</dbReference>
<reference evidence="9" key="2">
    <citation type="journal article" date="2014" name="ISME J.">
        <title>Microbial stratification in low pH oxic and suboxic macroscopic growths along an acid mine drainage.</title>
        <authorList>
            <person name="Mendez-Garcia C."/>
            <person name="Mesa V."/>
            <person name="Sprenger R.R."/>
            <person name="Richter M."/>
            <person name="Diez M.S."/>
            <person name="Solano J."/>
            <person name="Bargiela R."/>
            <person name="Golyshina O.V."/>
            <person name="Manteca A."/>
            <person name="Ramos J.L."/>
            <person name="Gallego J.R."/>
            <person name="Llorente I."/>
            <person name="Martins Dos Santos V.A."/>
            <person name="Jensen O.N."/>
            <person name="Pelaez A.I."/>
            <person name="Sanchez J."/>
            <person name="Ferrer M."/>
        </authorList>
    </citation>
    <scope>NUCLEOTIDE SEQUENCE</scope>
</reference>
<dbReference type="AlphaFoldDB" id="T1C3Q6"/>
<name>T1C3Q6_9ZZZZ</name>
<feature type="non-terminal residue" evidence="9">
    <location>
        <position position="175"/>
    </location>
</feature>
<evidence type="ECO:0000256" key="6">
    <source>
        <dbReference type="ARBA" id="ARBA00022777"/>
    </source>
</evidence>
<reference evidence="9" key="1">
    <citation type="submission" date="2013-08" db="EMBL/GenBank/DDBJ databases">
        <authorList>
            <person name="Mendez C."/>
            <person name="Richter M."/>
            <person name="Ferrer M."/>
            <person name="Sanchez J."/>
        </authorList>
    </citation>
    <scope>NUCLEOTIDE SEQUENCE</scope>
</reference>
<keyword evidence="5" id="KW-0547">Nucleotide-binding</keyword>
<gene>
    <name evidence="9" type="ORF">B1B_07977</name>
</gene>
<feature type="domain" description="Signal transduction histidine kinase subgroup 2 dimerisation and phosphoacceptor" evidence="8">
    <location>
        <begin position="137"/>
        <end position="175"/>
    </location>
</feature>
<evidence type="ECO:0000313" key="9">
    <source>
        <dbReference type="EMBL" id="EQD59939.1"/>
    </source>
</evidence>
<evidence type="ECO:0000256" key="1">
    <source>
        <dbReference type="ARBA" id="ARBA00000085"/>
    </source>
</evidence>
<dbReference type="GO" id="GO:0005524">
    <property type="term" value="F:ATP binding"/>
    <property type="evidence" value="ECO:0007669"/>
    <property type="project" value="UniProtKB-KW"/>
</dbReference>
<proteinExistence type="predicted"/>
<dbReference type="InterPro" id="IPR011495">
    <property type="entry name" value="Sig_transdc_His_kin_sub2_dim/P"/>
</dbReference>
<accession>T1C3Q6</accession>
<protein>
    <recommendedName>
        <fullName evidence="2">histidine kinase</fullName>
        <ecNumber evidence="2">2.7.13.3</ecNumber>
    </recommendedName>
</protein>
<comment type="catalytic activity">
    <reaction evidence="1">
        <text>ATP + protein L-histidine = ADP + protein N-phospho-L-histidine.</text>
        <dbReference type="EC" id="2.7.13.3"/>
    </reaction>
</comment>
<keyword evidence="3" id="KW-0597">Phosphoprotein</keyword>
<comment type="caution">
    <text evidence="9">The sequence shown here is derived from an EMBL/GenBank/DDBJ whole genome shotgun (WGS) entry which is preliminary data.</text>
</comment>
<evidence type="ECO:0000256" key="7">
    <source>
        <dbReference type="ARBA" id="ARBA00022840"/>
    </source>
</evidence>
<dbReference type="EMBL" id="AUZY01005138">
    <property type="protein sequence ID" value="EQD59939.1"/>
    <property type="molecule type" value="Genomic_DNA"/>
</dbReference>
<keyword evidence="7" id="KW-0067">ATP-binding</keyword>
<keyword evidence="4" id="KW-0808">Transferase</keyword>
<evidence type="ECO:0000256" key="3">
    <source>
        <dbReference type="ARBA" id="ARBA00022553"/>
    </source>
</evidence>
<dbReference type="Pfam" id="PF07568">
    <property type="entry name" value="HisKA_2"/>
    <property type="match status" value="1"/>
</dbReference>
<dbReference type="PANTHER" id="PTHR41523">
    <property type="entry name" value="TWO-COMPONENT SYSTEM SENSOR PROTEIN"/>
    <property type="match status" value="1"/>
</dbReference>
<dbReference type="PANTHER" id="PTHR41523:SF8">
    <property type="entry name" value="ETHYLENE RESPONSE SENSOR PROTEIN"/>
    <property type="match status" value="1"/>
</dbReference>
<evidence type="ECO:0000259" key="8">
    <source>
        <dbReference type="Pfam" id="PF07568"/>
    </source>
</evidence>
<organism evidence="9">
    <name type="scientific">mine drainage metagenome</name>
    <dbReference type="NCBI Taxonomy" id="410659"/>
    <lineage>
        <taxon>unclassified sequences</taxon>
        <taxon>metagenomes</taxon>
        <taxon>ecological metagenomes</taxon>
    </lineage>
</organism>
<evidence type="ECO:0000256" key="2">
    <source>
        <dbReference type="ARBA" id="ARBA00012438"/>
    </source>
</evidence>
<sequence>MSVMVAEGIFPFADDDLPVETAPRVGDGVIVVDERARISFASPNAVSALHRIGIVSAIQGTTLGALGLETSVVHASFATRLPVVEEIERRSDTTLLLRSIPLLARGELTGALVLVRDVTDVRRRDRLLLTKDATIREVHHRVKNNLQTISSLLRLQARRIEEPEGKSALAEAERR</sequence>
<dbReference type="GO" id="GO:0004673">
    <property type="term" value="F:protein histidine kinase activity"/>
    <property type="evidence" value="ECO:0007669"/>
    <property type="project" value="UniProtKB-EC"/>
</dbReference>
<keyword evidence="6 9" id="KW-0418">Kinase</keyword>
<evidence type="ECO:0000256" key="5">
    <source>
        <dbReference type="ARBA" id="ARBA00022741"/>
    </source>
</evidence>